<evidence type="ECO:0000313" key="2">
    <source>
        <dbReference type="EMBL" id="CAL8121111.1"/>
    </source>
</evidence>
<feature type="transmembrane region" description="Helical" evidence="1">
    <location>
        <begin position="305"/>
        <end position="331"/>
    </location>
</feature>
<name>A0ABP1R655_9HEXA</name>
<feature type="transmembrane region" description="Helical" evidence="1">
    <location>
        <begin position="507"/>
        <end position="525"/>
    </location>
</feature>
<comment type="caution">
    <text evidence="2">The sequence shown here is derived from an EMBL/GenBank/DDBJ whole genome shotgun (WGS) entry which is preliminary data.</text>
</comment>
<keyword evidence="1" id="KW-0472">Membrane</keyword>
<keyword evidence="1" id="KW-1133">Transmembrane helix</keyword>
<feature type="transmembrane region" description="Helical" evidence="1">
    <location>
        <begin position="259"/>
        <end position="276"/>
    </location>
</feature>
<sequence length="553" mass="64013">MAPLSLMTPTLSAANTVVKFIDILNPSRSFFLFVIVDYGNIVFRTQNQHEVPLWISLSIPILPALKAVINIPSSHITSKSVAQSTITFICNSYCETYPIKLQNSDFLASDFYSIHRTLYRNANLKFLPGLAQDLFGYVDTAPYLNYCFKAIKSLETMCRSDIMSMLILESLHNSSLYLLKGTPDTNAKYEVYEPYGFVEHIAYSMSYMDYSLPVSYLNQLTFERYDSNLLFYCERSKYKDNLSGSSEFTFWREPFTPGIWMWLVLVIISVLFCFIIDRSISSPFITILHMIYSVLGQESWELRRYIFIVCALAFMSSLYGNSILSIITVVLPPKGVDSLKDLLTAGYRILFLTKLSTVMPKEVFRFDFQLLYLSEFLHHAFYTLNNTILINDIVPLMAEKGKKFATIHSASMSTLVLNDISHKIRLLEPEFTCFKLELPLNSKIYFWKFNTENSFWIRKSVGPIVDSGLFFQWDAWSTWRHLLKLKQLEDIIEHLEPEYINLQKLRPIFSICAVLLIVCTAVFAFENCKMYTQKKVIEKTKVQKVNSNKPRQK</sequence>
<keyword evidence="1" id="KW-0812">Transmembrane</keyword>
<reference evidence="2 3" key="1">
    <citation type="submission" date="2024-08" db="EMBL/GenBank/DDBJ databases">
        <authorList>
            <person name="Cucini C."/>
            <person name="Frati F."/>
        </authorList>
    </citation>
    <scope>NUCLEOTIDE SEQUENCE [LARGE SCALE GENOMIC DNA]</scope>
</reference>
<organism evidence="2 3">
    <name type="scientific">Orchesella dallaii</name>
    <dbReference type="NCBI Taxonomy" id="48710"/>
    <lineage>
        <taxon>Eukaryota</taxon>
        <taxon>Metazoa</taxon>
        <taxon>Ecdysozoa</taxon>
        <taxon>Arthropoda</taxon>
        <taxon>Hexapoda</taxon>
        <taxon>Collembola</taxon>
        <taxon>Entomobryomorpha</taxon>
        <taxon>Entomobryoidea</taxon>
        <taxon>Orchesellidae</taxon>
        <taxon>Orchesellinae</taxon>
        <taxon>Orchesella</taxon>
    </lineage>
</organism>
<gene>
    <name evidence="2" type="ORF">ODALV1_LOCUS19224</name>
</gene>
<dbReference type="Proteomes" id="UP001642540">
    <property type="component" value="Unassembled WGS sequence"/>
</dbReference>
<evidence type="ECO:0000256" key="1">
    <source>
        <dbReference type="SAM" id="Phobius"/>
    </source>
</evidence>
<accession>A0ABP1R655</accession>
<keyword evidence="3" id="KW-1185">Reference proteome</keyword>
<protein>
    <submittedName>
        <fullName evidence="2">Uncharacterized protein</fullName>
    </submittedName>
</protein>
<evidence type="ECO:0000313" key="3">
    <source>
        <dbReference type="Proteomes" id="UP001642540"/>
    </source>
</evidence>
<proteinExistence type="predicted"/>
<dbReference type="EMBL" id="CAXLJM020000065">
    <property type="protein sequence ID" value="CAL8121111.1"/>
    <property type="molecule type" value="Genomic_DNA"/>
</dbReference>